<dbReference type="PANTHER" id="PTHR40036:SF1">
    <property type="entry name" value="MACROCIN O-METHYLTRANSFERASE"/>
    <property type="match status" value="1"/>
</dbReference>
<dbReference type="EMBL" id="UINC01051123">
    <property type="protein sequence ID" value="SVB64900.1"/>
    <property type="molecule type" value="Genomic_DNA"/>
</dbReference>
<accession>A0A382FPE2</accession>
<gene>
    <name evidence="1" type="ORF">METZ01_LOCUS217754</name>
</gene>
<proteinExistence type="predicted"/>
<dbReference type="Pfam" id="PF05711">
    <property type="entry name" value="TylF"/>
    <property type="match status" value="1"/>
</dbReference>
<dbReference type="Gene3D" id="3.40.50.150">
    <property type="entry name" value="Vaccinia Virus protein VP39"/>
    <property type="match status" value="1"/>
</dbReference>
<dbReference type="PANTHER" id="PTHR40036">
    <property type="entry name" value="MACROCIN O-METHYLTRANSFERASE"/>
    <property type="match status" value="1"/>
</dbReference>
<organism evidence="1">
    <name type="scientific">marine metagenome</name>
    <dbReference type="NCBI Taxonomy" id="408172"/>
    <lineage>
        <taxon>unclassified sequences</taxon>
        <taxon>metagenomes</taxon>
        <taxon>ecological metagenomes</taxon>
    </lineage>
</organism>
<sequence length="250" mass="29215">MFQNFIRRWDGRLRKYADRYLHRPDITKDKDFQNLYKKVGSKKSKYTLTTVERCYALYKAIQYITKGDIQGDIVECGVWRGGSAMLAALTLIQNNQTHRKIYLYDTYEGMSEPTDKDIDIHGVPYRLLWKKENELLTVSLDEVKKNMFSTGYPKENIIFVKGMVEKTIPRTLPNQIALLRLDTDLYESTYHELIHLYPKVTAQGVVIIDDYGHFQGSQEATDKYFSQESRQVLFHRIDYSCRVGIKPATS</sequence>
<reference evidence="1" key="1">
    <citation type="submission" date="2018-05" db="EMBL/GenBank/DDBJ databases">
        <authorList>
            <person name="Lanie J.A."/>
            <person name="Ng W.-L."/>
            <person name="Kazmierczak K.M."/>
            <person name="Andrzejewski T.M."/>
            <person name="Davidsen T.M."/>
            <person name="Wayne K.J."/>
            <person name="Tettelin H."/>
            <person name="Glass J.I."/>
            <person name="Rusch D."/>
            <person name="Podicherti R."/>
            <person name="Tsui H.-C.T."/>
            <person name="Winkler M.E."/>
        </authorList>
    </citation>
    <scope>NUCLEOTIDE SEQUENCE</scope>
</reference>
<dbReference type="AlphaFoldDB" id="A0A382FPE2"/>
<protein>
    <recommendedName>
        <fullName evidence="2">Macrocin O-methyltransferase</fullName>
    </recommendedName>
</protein>
<evidence type="ECO:0008006" key="2">
    <source>
        <dbReference type="Google" id="ProtNLM"/>
    </source>
</evidence>
<dbReference type="InterPro" id="IPR008884">
    <property type="entry name" value="TylF_MeTrfase"/>
</dbReference>
<evidence type="ECO:0000313" key="1">
    <source>
        <dbReference type="EMBL" id="SVB64900.1"/>
    </source>
</evidence>
<dbReference type="InterPro" id="IPR029063">
    <property type="entry name" value="SAM-dependent_MTases_sf"/>
</dbReference>
<name>A0A382FPE2_9ZZZZ</name>